<dbReference type="PANTHER" id="PTHR43546">
    <property type="entry name" value="UPF0173 METAL-DEPENDENT HYDROLASE MJ1163-RELATED"/>
    <property type="match status" value="1"/>
</dbReference>
<dbReference type="HOGENOM" id="CLU_070010_0_0_5"/>
<dbReference type="PANTHER" id="PTHR43546:SF3">
    <property type="entry name" value="UPF0173 METAL-DEPENDENT HYDROLASE MJ1163"/>
    <property type="match status" value="1"/>
</dbReference>
<sequence length="255" mass="27554" precursor="true">MKYTRRWVLTAGAMGLGIAGCIGPHIASAKAQGSDTIPADGGEITVHPVGHASIVLEAGDMTIYVDPVGEASAYQAFSAPDLILITHEHPDHFNVDLLNALASNGTKIIANPAVFELLPEALQGMAAQMANGERTEVAGIGIEAVPAYNTTQERLRYHPQGRDNGYVLSLSGVRIYIAGDTEDTPEMRGLQDIDLAFVPMNLPFTMSVEQAADAVIEFKPKVVYPYHYRGNDVDQFKSLVDQSGAEIEVRLAKWY</sequence>
<evidence type="ECO:0000259" key="1">
    <source>
        <dbReference type="SMART" id="SM00849"/>
    </source>
</evidence>
<reference evidence="2" key="1">
    <citation type="submission" date="2006-06" db="EMBL/GenBank/DDBJ databases">
        <title>Complete sequence of chromosome of Chelativorans sp. BNC1.</title>
        <authorList>
            <consortium name="US DOE Joint Genome Institute"/>
            <person name="Copeland A."/>
            <person name="Lucas S."/>
            <person name="Lapidus A."/>
            <person name="Barry K."/>
            <person name="Detter J.C."/>
            <person name="Glavina del Rio T."/>
            <person name="Hammon N."/>
            <person name="Israni S."/>
            <person name="Dalin E."/>
            <person name="Tice H."/>
            <person name="Pitluck S."/>
            <person name="Chertkov O."/>
            <person name="Brettin T."/>
            <person name="Bruce D."/>
            <person name="Han C."/>
            <person name="Tapia R."/>
            <person name="Gilna P."/>
            <person name="Schmutz J."/>
            <person name="Larimer F."/>
            <person name="Land M."/>
            <person name="Hauser L."/>
            <person name="Kyrpides N."/>
            <person name="Mikhailova N."/>
            <person name="Richardson P."/>
        </authorList>
    </citation>
    <scope>NUCLEOTIDE SEQUENCE</scope>
    <source>
        <strain evidence="2">BNC1</strain>
    </source>
</reference>
<dbReference type="OrthoDB" id="9805728at2"/>
<dbReference type="EMBL" id="CP000390">
    <property type="protein sequence ID" value="ABG64287.1"/>
    <property type="molecule type" value="Genomic_DNA"/>
</dbReference>
<feature type="domain" description="Metallo-beta-lactamase" evidence="1">
    <location>
        <begin position="50"/>
        <end position="227"/>
    </location>
</feature>
<dbReference type="SUPFAM" id="SSF56281">
    <property type="entry name" value="Metallo-hydrolase/oxidoreductase"/>
    <property type="match status" value="1"/>
</dbReference>
<dbReference type="SMART" id="SM00849">
    <property type="entry name" value="Lactamase_B"/>
    <property type="match status" value="1"/>
</dbReference>
<accession>Q11E88</accession>
<dbReference type="PROSITE" id="PS51257">
    <property type="entry name" value="PROKAR_LIPOPROTEIN"/>
    <property type="match status" value="1"/>
</dbReference>
<keyword evidence="2" id="KW-0378">Hydrolase</keyword>
<gene>
    <name evidence="2" type="ordered locus">Meso_2914</name>
</gene>
<dbReference type="STRING" id="266779.Meso_2914"/>
<protein>
    <submittedName>
        <fullName evidence="2">Zn-dependent hydrolases of the beta-lactamase fold-like protein</fullName>
    </submittedName>
</protein>
<dbReference type="KEGG" id="mes:Meso_2914"/>
<dbReference type="InterPro" id="IPR036866">
    <property type="entry name" value="RibonucZ/Hydroxyglut_hydro"/>
</dbReference>
<dbReference type="AlphaFoldDB" id="Q11E88"/>
<dbReference type="Pfam" id="PF13483">
    <property type="entry name" value="Lactamase_B_3"/>
    <property type="match status" value="1"/>
</dbReference>
<dbReference type="InterPro" id="IPR001279">
    <property type="entry name" value="Metallo-B-lactamas"/>
</dbReference>
<organism evidence="2">
    <name type="scientific">Chelativorans sp. (strain BNC1)</name>
    <dbReference type="NCBI Taxonomy" id="266779"/>
    <lineage>
        <taxon>Bacteria</taxon>
        <taxon>Pseudomonadati</taxon>
        <taxon>Pseudomonadota</taxon>
        <taxon>Alphaproteobacteria</taxon>
        <taxon>Hyphomicrobiales</taxon>
        <taxon>Phyllobacteriaceae</taxon>
        <taxon>Chelativorans</taxon>
    </lineage>
</organism>
<dbReference type="GO" id="GO:0016787">
    <property type="term" value="F:hydrolase activity"/>
    <property type="evidence" value="ECO:0007669"/>
    <property type="project" value="UniProtKB-KW"/>
</dbReference>
<dbReference type="eggNOG" id="COG2220">
    <property type="taxonomic scope" value="Bacteria"/>
</dbReference>
<proteinExistence type="predicted"/>
<dbReference type="InterPro" id="IPR050114">
    <property type="entry name" value="UPF0173_UPF0282_UlaG_hydrolase"/>
</dbReference>
<name>Q11E88_CHESB</name>
<evidence type="ECO:0000313" key="2">
    <source>
        <dbReference type="EMBL" id="ABG64287.1"/>
    </source>
</evidence>
<dbReference type="Gene3D" id="3.60.15.10">
    <property type="entry name" value="Ribonuclease Z/Hydroxyacylglutathione hydrolase-like"/>
    <property type="match status" value="1"/>
</dbReference>